<feature type="transmembrane region" description="Helical" evidence="3">
    <location>
        <begin position="118"/>
        <end position="137"/>
    </location>
</feature>
<dbReference type="AlphaFoldDB" id="A0A3M8AXS5"/>
<sequence>MRYIFLVFLGACSYGILSTIVKLAYGQGYSPAEVIGGQMFFGFVLTWIPALFFLRTKPGKKQLLLLVGVGLAVGSTGILYYNALRFIPASIAIVLLFQFTWMGVLAEAILTKRIPDKPTLFSLVLLLFGTLLAGGVWETGGIAQFHIMGVVLGLLSGVSYTLFLLFSGKAAVSVNPWVRSASMSTGSFLLAALVYTPVFLWNGSLLDGLFPYVFLLALFGIFIPTVCFNFGIPHTGPGMAAILGAAELPMAVFSSYIILHESVSALQVAGVAVILLGIVLPEWLRQRQRQKQRSSSLR</sequence>
<dbReference type="OrthoDB" id="3180815at2"/>
<organism evidence="6 7">
    <name type="scientific">Brevibacillus agri</name>
    <dbReference type="NCBI Taxonomy" id="51101"/>
    <lineage>
        <taxon>Bacteria</taxon>
        <taxon>Bacillati</taxon>
        <taxon>Bacillota</taxon>
        <taxon>Bacilli</taxon>
        <taxon>Bacillales</taxon>
        <taxon>Paenibacillaceae</taxon>
        <taxon>Brevibacillus</taxon>
    </lineage>
</organism>
<reference evidence="5 8" key="2">
    <citation type="submission" date="2019-06" db="EMBL/GenBank/DDBJ databases">
        <title>Whole genome shotgun sequence of Brevibacillus agri NBRC 15538.</title>
        <authorList>
            <person name="Hosoyama A."/>
            <person name="Uohara A."/>
            <person name="Ohji S."/>
            <person name="Ichikawa N."/>
        </authorList>
    </citation>
    <scope>NUCLEOTIDE SEQUENCE [LARGE SCALE GENOMIC DNA]</scope>
    <source>
        <strain evidence="5 8">NBRC 15538</strain>
    </source>
</reference>
<feature type="domain" description="EamA" evidence="4">
    <location>
        <begin position="148"/>
        <end position="280"/>
    </location>
</feature>
<feature type="transmembrane region" description="Helical" evidence="3">
    <location>
        <begin position="212"/>
        <end position="232"/>
    </location>
</feature>
<dbReference type="Pfam" id="PF00892">
    <property type="entry name" value="EamA"/>
    <property type="match status" value="2"/>
</dbReference>
<dbReference type="Proteomes" id="UP000317180">
    <property type="component" value="Unassembled WGS sequence"/>
</dbReference>
<feature type="transmembrane region" description="Helical" evidence="3">
    <location>
        <begin position="265"/>
        <end position="284"/>
    </location>
</feature>
<dbReference type="EMBL" id="RHHN01000030">
    <property type="protein sequence ID" value="RNB56034.1"/>
    <property type="molecule type" value="Genomic_DNA"/>
</dbReference>
<dbReference type="GeneID" id="82809185"/>
<evidence type="ECO:0000313" key="5">
    <source>
        <dbReference type="EMBL" id="GED25726.1"/>
    </source>
</evidence>
<dbReference type="EMBL" id="BJOD01000015">
    <property type="protein sequence ID" value="GED25726.1"/>
    <property type="molecule type" value="Genomic_DNA"/>
</dbReference>
<feature type="transmembrane region" description="Helical" evidence="3">
    <location>
        <begin position="143"/>
        <end position="165"/>
    </location>
</feature>
<protein>
    <submittedName>
        <fullName evidence="6">DMT family transporter</fullName>
    </submittedName>
    <submittedName>
        <fullName evidence="5">Multidrug transporter</fullName>
    </submittedName>
</protein>
<evidence type="ECO:0000259" key="4">
    <source>
        <dbReference type="Pfam" id="PF00892"/>
    </source>
</evidence>
<keyword evidence="3" id="KW-0472">Membrane</keyword>
<accession>A0A3M8AXS5</accession>
<dbReference type="SUPFAM" id="SSF103481">
    <property type="entry name" value="Multidrug resistance efflux transporter EmrE"/>
    <property type="match status" value="2"/>
</dbReference>
<name>A0A3M8AXS5_9BACL</name>
<feature type="transmembrane region" description="Helical" evidence="3">
    <location>
        <begin position="87"/>
        <end position="106"/>
    </location>
</feature>
<feature type="transmembrane region" description="Helical" evidence="3">
    <location>
        <begin position="63"/>
        <end position="81"/>
    </location>
</feature>
<dbReference type="PANTHER" id="PTHR22911">
    <property type="entry name" value="ACYL-MALONYL CONDENSING ENZYME-RELATED"/>
    <property type="match status" value="1"/>
</dbReference>
<evidence type="ECO:0000256" key="3">
    <source>
        <dbReference type="SAM" id="Phobius"/>
    </source>
</evidence>
<evidence type="ECO:0000313" key="6">
    <source>
        <dbReference type="EMBL" id="RNB56034.1"/>
    </source>
</evidence>
<gene>
    <name evidence="5" type="ORF">BAG01nite_18280</name>
    <name evidence="6" type="ORF">EB820_10390</name>
</gene>
<feature type="transmembrane region" description="Helical" evidence="3">
    <location>
        <begin position="239"/>
        <end position="259"/>
    </location>
</feature>
<dbReference type="InterPro" id="IPR000620">
    <property type="entry name" value="EamA_dom"/>
</dbReference>
<keyword evidence="3" id="KW-1133">Transmembrane helix</keyword>
<keyword evidence="3" id="KW-0812">Transmembrane</keyword>
<evidence type="ECO:0000256" key="1">
    <source>
        <dbReference type="ARBA" id="ARBA00004127"/>
    </source>
</evidence>
<feature type="transmembrane region" description="Helical" evidence="3">
    <location>
        <begin position="177"/>
        <end position="200"/>
    </location>
</feature>
<dbReference type="PANTHER" id="PTHR22911:SF137">
    <property type="entry name" value="SOLUTE CARRIER FAMILY 35 MEMBER G2-RELATED"/>
    <property type="match status" value="1"/>
</dbReference>
<dbReference type="GO" id="GO:0016020">
    <property type="term" value="C:membrane"/>
    <property type="evidence" value="ECO:0007669"/>
    <property type="project" value="InterPro"/>
</dbReference>
<evidence type="ECO:0000256" key="2">
    <source>
        <dbReference type="ARBA" id="ARBA00007362"/>
    </source>
</evidence>
<comment type="caution">
    <text evidence="6">The sequence shown here is derived from an EMBL/GenBank/DDBJ whole genome shotgun (WGS) entry which is preliminary data.</text>
</comment>
<keyword evidence="8" id="KW-1185">Reference proteome</keyword>
<feature type="transmembrane region" description="Helical" evidence="3">
    <location>
        <begin position="34"/>
        <end position="54"/>
    </location>
</feature>
<dbReference type="InterPro" id="IPR037185">
    <property type="entry name" value="EmrE-like"/>
</dbReference>
<dbReference type="RefSeq" id="WP_007776309.1">
    <property type="nucleotide sequence ID" value="NZ_BJOD01000015.1"/>
</dbReference>
<comment type="similarity">
    <text evidence="2">Belongs to the EamA transporter family.</text>
</comment>
<reference evidence="6 7" key="1">
    <citation type="submission" date="2018-10" db="EMBL/GenBank/DDBJ databases">
        <title>Phylogenomics of Brevibacillus.</title>
        <authorList>
            <person name="Dunlap C."/>
        </authorList>
    </citation>
    <scope>NUCLEOTIDE SEQUENCE [LARGE SCALE GENOMIC DNA]</scope>
    <source>
        <strain evidence="6 7">NRRL NRS 1219</strain>
    </source>
</reference>
<feature type="domain" description="EamA" evidence="4">
    <location>
        <begin position="2"/>
        <end position="133"/>
    </location>
</feature>
<dbReference type="Proteomes" id="UP000276178">
    <property type="component" value="Unassembled WGS sequence"/>
</dbReference>
<proteinExistence type="inferred from homology"/>
<evidence type="ECO:0000313" key="7">
    <source>
        <dbReference type="Proteomes" id="UP000276178"/>
    </source>
</evidence>
<evidence type="ECO:0000313" key="8">
    <source>
        <dbReference type="Proteomes" id="UP000317180"/>
    </source>
</evidence>
<comment type="subcellular location">
    <subcellularLocation>
        <location evidence="1">Endomembrane system</location>
        <topology evidence="1">Multi-pass membrane protein</topology>
    </subcellularLocation>
</comment>